<dbReference type="CDD" id="cd10170">
    <property type="entry name" value="ASKHA_NBD_HSP70"/>
    <property type="match status" value="1"/>
</dbReference>
<gene>
    <name evidence="3" type="ORF">BKA55DRAFT_690329</name>
</gene>
<evidence type="ECO:0000256" key="2">
    <source>
        <dbReference type="ARBA" id="ARBA00022840"/>
    </source>
</evidence>
<dbReference type="EMBL" id="JAGMUX010000008">
    <property type="protein sequence ID" value="KAH7250091.1"/>
    <property type="molecule type" value="Genomic_DNA"/>
</dbReference>
<keyword evidence="4" id="KW-1185">Reference proteome</keyword>
<evidence type="ECO:0000313" key="3">
    <source>
        <dbReference type="EMBL" id="KAH7250091.1"/>
    </source>
</evidence>
<dbReference type="Gene3D" id="3.30.420.40">
    <property type="match status" value="1"/>
</dbReference>
<dbReference type="OrthoDB" id="2963168at2759"/>
<organism evidence="3 4">
    <name type="scientific">Fusarium redolens</name>
    <dbReference type="NCBI Taxonomy" id="48865"/>
    <lineage>
        <taxon>Eukaryota</taxon>
        <taxon>Fungi</taxon>
        <taxon>Dikarya</taxon>
        <taxon>Ascomycota</taxon>
        <taxon>Pezizomycotina</taxon>
        <taxon>Sordariomycetes</taxon>
        <taxon>Hypocreomycetidae</taxon>
        <taxon>Hypocreales</taxon>
        <taxon>Nectriaceae</taxon>
        <taxon>Fusarium</taxon>
        <taxon>Fusarium redolens species complex</taxon>
    </lineage>
</organism>
<dbReference type="GO" id="GO:0140662">
    <property type="term" value="F:ATP-dependent protein folding chaperone"/>
    <property type="evidence" value="ECO:0007669"/>
    <property type="project" value="InterPro"/>
</dbReference>
<dbReference type="Pfam" id="PF00012">
    <property type="entry name" value="HSP70"/>
    <property type="match status" value="1"/>
</dbReference>
<dbReference type="SUPFAM" id="SSF53067">
    <property type="entry name" value="Actin-like ATPase domain"/>
    <property type="match status" value="2"/>
</dbReference>
<dbReference type="PANTHER" id="PTHR14187:SF82">
    <property type="entry name" value="FAMILY CHAPERONE, PUTATIVE (AFU_ORTHOLOGUE AFUA_7G08575)-RELATED"/>
    <property type="match status" value="1"/>
</dbReference>
<dbReference type="PANTHER" id="PTHR14187">
    <property type="entry name" value="ALPHA KINASE/ELONGATION FACTOR 2 KINASE"/>
    <property type="match status" value="1"/>
</dbReference>
<comment type="caution">
    <text evidence="3">The sequence shown here is derived from an EMBL/GenBank/DDBJ whole genome shotgun (WGS) entry which is preliminary data.</text>
</comment>
<dbReference type="Proteomes" id="UP000720189">
    <property type="component" value="Unassembled WGS sequence"/>
</dbReference>
<dbReference type="GeneID" id="70229436"/>
<dbReference type="InterPro" id="IPR043129">
    <property type="entry name" value="ATPase_NBD"/>
</dbReference>
<dbReference type="PRINTS" id="PR00301">
    <property type="entry name" value="HEATSHOCK70"/>
</dbReference>
<dbReference type="AlphaFoldDB" id="A0A9P9KAH4"/>
<name>A0A9P9KAH4_FUSRE</name>
<evidence type="ECO:0000313" key="4">
    <source>
        <dbReference type="Proteomes" id="UP000720189"/>
    </source>
</evidence>
<dbReference type="RefSeq" id="XP_046049410.1">
    <property type="nucleotide sequence ID" value="XM_046199482.1"/>
</dbReference>
<keyword evidence="1" id="KW-0547">Nucleotide-binding</keyword>
<dbReference type="GO" id="GO:0005524">
    <property type="term" value="F:ATP binding"/>
    <property type="evidence" value="ECO:0007669"/>
    <property type="project" value="UniProtKB-KW"/>
</dbReference>
<protein>
    <recommendedName>
        <fullName evidence="5">Hsp70 protein</fullName>
    </recommendedName>
</protein>
<sequence length="574" mass="63886">MEVDKPKIADRKIIVGIDFGTTYSGVAWAENRNPSRRTCITQWPVSSANKEGQSSDKVPTRIRYNGDKIEWGFSIPANAPQHEVVEWFKLDLDPSIQAADQSPSTEGARSGRNVDELVTDFISQLVEHLLYTLREKLGNGLVNSTPLEFVITVPAIWSDLAKEKTKKACEQAMISVSEHHVHLVSEPEAAAIYTLHDSDPNGISAGDTIVVVDAGGGTVDLISYTILSTKPILEVQEVAPGSGALCGSTFLNMRFAKFLQSKLGKEEGFDEEVLAEALDVFENKVKRQFALNVGPYETYNIPVAGLANNKSIGISRGRFALKASDVKKIFEPVVLEVIRLVEDQITASNVSVQAILLVGGFGSSNYLKERLRIAIDSSVRIVQPPNAWQAIVQGAVLKGLAQSSPDSAVVKVENRKARKHYGTEWSVRWDEKSHGNLKSERYWCGLDGCYKVRVMEWFITRGSTVSENDPYLTSFVWTNPVSKGRIRKVKMTIYNDHLSRVAPVSRDDNVKMLSIVEANVGHIPENQLRRREGRDGEWYYELNCKIEAVYTSASTSYTLIYKNQRFSTVTCEYV</sequence>
<evidence type="ECO:0008006" key="5">
    <source>
        <dbReference type="Google" id="ProtNLM"/>
    </source>
</evidence>
<keyword evidence="2" id="KW-0067">ATP-binding</keyword>
<dbReference type="InterPro" id="IPR013126">
    <property type="entry name" value="Hsp_70_fam"/>
</dbReference>
<reference evidence="3" key="1">
    <citation type="journal article" date="2021" name="Nat. Commun.">
        <title>Genetic determinants of endophytism in the Arabidopsis root mycobiome.</title>
        <authorList>
            <person name="Mesny F."/>
            <person name="Miyauchi S."/>
            <person name="Thiergart T."/>
            <person name="Pickel B."/>
            <person name="Atanasova L."/>
            <person name="Karlsson M."/>
            <person name="Huettel B."/>
            <person name="Barry K.W."/>
            <person name="Haridas S."/>
            <person name="Chen C."/>
            <person name="Bauer D."/>
            <person name="Andreopoulos W."/>
            <person name="Pangilinan J."/>
            <person name="LaButti K."/>
            <person name="Riley R."/>
            <person name="Lipzen A."/>
            <person name="Clum A."/>
            <person name="Drula E."/>
            <person name="Henrissat B."/>
            <person name="Kohler A."/>
            <person name="Grigoriev I.V."/>
            <person name="Martin F.M."/>
            <person name="Hacquard S."/>
        </authorList>
    </citation>
    <scope>NUCLEOTIDE SEQUENCE</scope>
    <source>
        <strain evidence="3">MPI-CAGE-AT-0023</strain>
    </source>
</reference>
<proteinExistence type="predicted"/>
<accession>A0A9P9KAH4</accession>
<evidence type="ECO:0000256" key="1">
    <source>
        <dbReference type="ARBA" id="ARBA00022741"/>
    </source>
</evidence>